<reference evidence="1" key="1">
    <citation type="submission" date="2014-11" db="EMBL/GenBank/DDBJ databases">
        <authorList>
            <person name="Amaro Gonzalez C."/>
        </authorList>
    </citation>
    <scope>NUCLEOTIDE SEQUENCE</scope>
</reference>
<protein>
    <submittedName>
        <fullName evidence="1">Uncharacterized protein</fullName>
    </submittedName>
</protein>
<name>A0A0E9U719_ANGAN</name>
<dbReference type="EMBL" id="GBXM01046858">
    <property type="protein sequence ID" value="JAH61719.1"/>
    <property type="molecule type" value="Transcribed_RNA"/>
</dbReference>
<dbReference type="AlphaFoldDB" id="A0A0E9U719"/>
<accession>A0A0E9U719</accession>
<sequence length="26" mass="3019">MAMNRGCCRRANRALMRDCIPVRLPN</sequence>
<evidence type="ECO:0000313" key="1">
    <source>
        <dbReference type="EMBL" id="JAH61719.1"/>
    </source>
</evidence>
<proteinExistence type="predicted"/>
<organism evidence="1">
    <name type="scientific">Anguilla anguilla</name>
    <name type="common">European freshwater eel</name>
    <name type="synonym">Muraena anguilla</name>
    <dbReference type="NCBI Taxonomy" id="7936"/>
    <lineage>
        <taxon>Eukaryota</taxon>
        <taxon>Metazoa</taxon>
        <taxon>Chordata</taxon>
        <taxon>Craniata</taxon>
        <taxon>Vertebrata</taxon>
        <taxon>Euteleostomi</taxon>
        <taxon>Actinopterygii</taxon>
        <taxon>Neopterygii</taxon>
        <taxon>Teleostei</taxon>
        <taxon>Anguilliformes</taxon>
        <taxon>Anguillidae</taxon>
        <taxon>Anguilla</taxon>
    </lineage>
</organism>
<reference evidence="1" key="2">
    <citation type="journal article" date="2015" name="Fish Shellfish Immunol.">
        <title>Early steps in the European eel (Anguilla anguilla)-Vibrio vulnificus interaction in the gills: Role of the RtxA13 toxin.</title>
        <authorList>
            <person name="Callol A."/>
            <person name="Pajuelo D."/>
            <person name="Ebbesson L."/>
            <person name="Teles M."/>
            <person name="MacKenzie S."/>
            <person name="Amaro C."/>
        </authorList>
    </citation>
    <scope>NUCLEOTIDE SEQUENCE</scope>
</reference>